<comment type="caution">
    <text evidence="4">The sequence shown here is derived from an EMBL/GenBank/DDBJ whole genome shotgun (WGS) entry which is preliminary data.</text>
</comment>
<dbReference type="PROSITE" id="PS51450">
    <property type="entry name" value="LRR"/>
    <property type="match status" value="3"/>
</dbReference>
<sequence length="514" mass="58489">MAPWPEVLTAKNENKREIILNGAKINERIKEKGFDAAIYELTALNYLNIHDSILNEVQDEIGNLQNLQTLVLHSNKLEKLNVQIFSLAKLKVLDLSRNLIGKVPEEISKLTHLDTLNLSMNQIEELPDLSKNTKLAVVNASKNKLKEFDIICKQELNCLSDLNLSNNEIEVLPHSISQLVSLKNFYLEVNKITVLPGELVDCNKLKDVRLKQNPVSDRRLLKLIDQCHTKQILDYVKQHCTRSTVIAVSNTKKDAKKNNLHTDTKQVAEMDDARYKIHVKHCVDDGLRILVKEDVKSIRGHILACLVHNVQFTEESFKKFIKLQTKLHETICEKRNSATIATHDAKKLHGKSIIYTACPPTSLMIKPLMGWSAISGAELYAKLQSEADALRKEKKRNVYSGIHKYLYLLEGKKMYPCLMADEEVISFPPITNSDVTKISIETTSMFLEVTSATSQFICKKVMDTLIKEMVTFFDTDLFLEQVKNVDVEGNMKAIYPSRVDLVFEDSDSIEVIRN</sequence>
<dbReference type="SUPFAM" id="SSF52058">
    <property type="entry name" value="L domain-like"/>
    <property type="match status" value="1"/>
</dbReference>
<dbReference type="GO" id="GO:0004826">
    <property type="term" value="F:phenylalanine-tRNA ligase activity"/>
    <property type="evidence" value="ECO:0007669"/>
    <property type="project" value="InterPro"/>
</dbReference>
<gene>
    <name evidence="4" type="ORF">AMK59_3514</name>
</gene>
<keyword evidence="2" id="KW-0677">Repeat</keyword>
<dbReference type="InterPro" id="IPR032675">
    <property type="entry name" value="LRR_dom_sf"/>
</dbReference>
<dbReference type="EMBL" id="LJIG01009584">
    <property type="protein sequence ID" value="KRT82787.1"/>
    <property type="molecule type" value="Genomic_DNA"/>
</dbReference>
<name>A0A0T6B631_9SCAR</name>
<dbReference type="GO" id="GO:0003723">
    <property type="term" value="F:RNA binding"/>
    <property type="evidence" value="ECO:0007669"/>
    <property type="project" value="InterPro"/>
</dbReference>
<evidence type="ECO:0000313" key="4">
    <source>
        <dbReference type="EMBL" id="KRT82787.1"/>
    </source>
</evidence>
<keyword evidence="1" id="KW-0433">Leucine-rich repeat</keyword>
<dbReference type="Gene3D" id="3.80.10.10">
    <property type="entry name" value="Ribonuclease Inhibitor"/>
    <property type="match status" value="1"/>
</dbReference>
<evidence type="ECO:0000256" key="2">
    <source>
        <dbReference type="ARBA" id="ARBA00022737"/>
    </source>
</evidence>
<dbReference type="Proteomes" id="UP000051574">
    <property type="component" value="Unassembled WGS sequence"/>
</dbReference>
<dbReference type="PANTHER" id="PTHR10947:SF3">
    <property type="entry name" value="LEUCINE-RICH REPEAT-CONTAINING PROTEIN 47"/>
    <property type="match status" value="1"/>
</dbReference>
<dbReference type="SMART" id="SM00369">
    <property type="entry name" value="LRR_TYP"/>
    <property type="match status" value="5"/>
</dbReference>
<dbReference type="InterPro" id="IPR001611">
    <property type="entry name" value="Leu-rich_rpt"/>
</dbReference>
<proteinExistence type="predicted"/>
<dbReference type="InterPro" id="IPR020825">
    <property type="entry name" value="Phe-tRNA_synthase-like_B3/B4"/>
</dbReference>
<organism evidence="4 5">
    <name type="scientific">Oryctes borbonicus</name>
    <dbReference type="NCBI Taxonomy" id="1629725"/>
    <lineage>
        <taxon>Eukaryota</taxon>
        <taxon>Metazoa</taxon>
        <taxon>Ecdysozoa</taxon>
        <taxon>Arthropoda</taxon>
        <taxon>Hexapoda</taxon>
        <taxon>Insecta</taxon>
        <taxon>Pterygota</taxon>
        <taxon>Neoptera</taxon>
        <taxon>Endopterygota</taxon>
        <taxon>Coleoptera</taxon>
        <taxon>Polyphaga</taxon>
        <taxon>Scarabaeiformia</taxon>
        <taxon>Scarabaeidae</taxon>
        <taxon>Dynastinae</taxon>
        <taxon>Oryctes</taxon>
    </lineage>
</organism>
<dbReference type="Pfam" id="PF13855">
    <property type="entry name" value="LRR_8"/>
    <property type="match status" value="1"/>
</dbReference>
<dbReference type="GO" id="GO:0006432">
    <property type="term" value="P:phenylalanyl-tRNA aminoacylation"/>
    <property type="evidence" value="ECO:0007669"/>
    <property type="project" value="InterPro"/>
</dbReference>
<evidence type="ECO:0000313" key="5">
    <source>
        <dbReference type="Proteomes" id="UP000051574"/>
    </source>
</evidence>
<dbReference type="SMART" id="SM00873">
    <property type="entry name" value="B3_4"/>
    <property type="match status" value="1"/>
</dbReference>
<keyword evidence="5" id="KW-1185">Reference proteome</keyword>
<evidence type="ECO:0000256" key="1">
    <source>
        <dbReference type="ARBA" id="ARBA00022614"/>
    </source>
</evidence>
<dbReference type="InterPro" id="IPR045060">
    <property type="entry name" value="Phe-tRNA-ligase_IIc_bsu"/>
</dbReference>
<feature type="domain" description="B3/B4 tRNA-binding" evidence="3">
    <location>
        <begin position="298"/>
        <end position="474"/>
    </location>
</feature>
<dbReference type="OrthoDB" id="67933at2759"/>
<dbReference type="InterPro" id="IPR005146">
    <property type="entry name" value="B3/B4_tRNA-bd"/>
</dbReference>
<accession>A0A0T6B631</accession>
<evidence type="ECO:0000259" key="3">
    <source>
        <dbReference type="SMART" id="SM00873"/>
    </source>
</evidence>
<dbReference type="InterPro" id="IPR003591">
    <property type="entry name" value="Leu-rich_rpt_typical-subtyp"/>
</dbReference>
<reference evidence="4 5" key="1">
    <citation type="submission" date="2015-09" db="EMBL/GenBank/DDBJ databases">
        <title>Draft genome of the scarab beetle Oryctes borbonicus.</title>
        <authorList>
            <person name="Meyer J.M."/>
            <person name="Markov G.V."/>
            <person name="Baskaran P."/>
            <person name="Herrmann M."/>
            <person name="Sommer R.J."/>
            <person name="Roedelsperger C."/>
        </authorList>
    </citation>
    <scope>NUCLEOTIDE SEQUENCE [LARGE SCALE GENOMIC DNA]</scope>
    <source>
        <strain evidence="4">OB123</strain>
        <tissue evidence="4">Whole animal</tissue>
    </source>
</reference>
<dbReference type="Gene3D" id="3.50.40.10">
    <property type="entry name" value="Phenylalanyl-trna Synthetase, Chain B, domain 3"/>
    <property type="match status" value="1"/>
</dbReference>
<dbReference type="AlphaFoldDB" id="A0A0T6B631"/>
<dbReference type="Pfam" id="PF00560">
    <property type="entry name" value="LRR_1"/>
    <property type="match status" value="1"/>
</dbReference>
<dbReference type="PANTHER" id="PTHR10947">
    <property type="entry name" value="PHENYLALANYL-TRNA SYNTHETASE BETA CHAIN AND LEUCINE-RICH REPEAT-CONTAINING PROTEIN 47"/>
    <property type="match status" value="1"/>
</dbReference>
<protein>
    <recommendedName>
        <fullName evidence="3">B3/B4 tRNA-binding domain-containing protein</fullName>
    </recommendedName>
</protein>